<comment type="caution">
    <text evidence="3">The sequence shown here is derived from an EMBL/GenBank/DDBJ whole genome shotgun (WGS) entry which is preliminary data.</text>
</comment>
<keyword evidence="4" id="KW-1185">Reference proteome</keyword>
<name>A0ABV5ZH46_9GAMM</name>
<evidence type="ECO:0000313" key="4">
    <source>
        <dbReference type="Proteomes" id="UP001589628"/>
    </source>
</evidence>
<evidence type="ECO:0000313" key="3">
    <source>
        <dbReference type="EMBL" id="MFB9887491.1"/>
    </source>
</evidence>
<gene>
    <name evidence="3" type="ORF">ACFFLH_13810</name>
</gene>
<dbReference type="InterPro" id="IPR016032">
    <property type="entry name" value="Sig_transdc_resp-reg_C-effctor"/>
</dbReference>
<dbReference type="InterPro" id="IPR039420">
    <property type="entry name" value="WalR-like"/>
</dbReference>
<dbReference type="CDD" id="cd06170">
    <property type="entry name" value="LuxR_C_like"/>
    <property type="match status" value="1"/>
</dbReference>
<feature type="domain" description="HTH luxR-type" evidence="2">
    <location>
        <begin position="103"/>
        <end position="168"/>
    </location>
</feature>
<dbReference type="PRINTS" id="PR00038">
    <property type="entry name" value="HTHLUXR"/>
</dbReference>
<organism evidence="3 4">
    <name type="scientific">Balneatrix alpica</name>
    <dbReference type="NCBI Taxonomy" id="75684"/>
    <lineage>
        <taxon>Bacteria</taxon>
        <taxon>Pseudomonadati</taxon>
        <taxon>Pseudomonadota</taxon>
        <taxon>Gammaproteobacteria</taxon>
        <taxon>Oceanospirillales</taxon>
        <taxon>Balneatrichaceae</taxon>
        <taxon>Balneatrix</taxon>
    </lineage>
</organism>
<accession>A0ABV5ZH46</accession>
<dbReference type="PANTHER" id="PTHR43214:SF43">
    <property type="entry name" value="TWO-COMPONENT RESPONSE REGULATOR"/>
    <property type="match status" value="1"/>
</dbReference>
<reference evidence="3 4" key="1">
    <citation type="submission" date="2024-09" db="EMBL/GenBank/DDBJ databases">
        <authorList>
            <person name="Sun Q."/>
            <person name="Mori K."/>
        </authorList>
    </citation>
    <scope>NUCLEOTIDE SEQUENCE [LARGE SCALE GENOMIC DNA]</scope>
    <source>
        <strain evidence="3 4">ATCC 51285</strain>
    </source>
</reference>
<protein>
    <submittedName>
        <fullName evidence="3">LuxR C-terminal-related transcriptional regulator</fullName>
    </submittedName>
</protein>
<dbReference type="EMBL" id="JBHLZN010000005">
    <property type="protein sequence ID" value="MFB9887491.1"/>
    <property type="molecule type" value="Genomic_DNA"/>
</dbReference>
<evidence type="ECO:0000256" key="1">
    <source>
        <dbReference type="ARBA" id="ARBA00023125"/>
    </source>
</evidence>
<sequence length="172" mass="19296">MPEVEPELIWLHANQDLDRLLPSIQQRFAHAKLLVLSNIPQLDQGLMVTMQGARGYLNAHARAEVLQQAGQTVRMGQVWLGEALITEMVKHLAKVPGLQSDKPVAVQGDLNEREDLLVACVANGMSNQQIASELNLSEQTVKNQLSQLYRKLGVKDRLSLALYVNERRRQIN</sequence>
<dbReference type="InterPro" id="IPR000792">
    <property type="entry name" value="Tscrpt_reg_LuxR_C"/>
</dbReference>
<dbReference type="PANTHER" id="PTHR43214">
    <property type="entry name" value="TWO-COMPONENT RESPONSE REGULATOR"/>
    <property type="match status" value="1"/>
</dbReference>
<dbReference type="Gene3D" id="3.40.50.2300">
    <property type="match status" value="1"/>
</dbReference>
<proteinExistence type="predicted"/>
<dbReference type="SMART" id="SM00421">
    <property type="entry name" value="HTH_LUXR"/>
    <property type="match status" value="1"/>
</dbReference>
<dbReference type="Pfam" id="PF00196">
    <property type="entry name" value="GerE"/>
    <property type="match status" value="1"/>
</dbReference>
<dbReference type="RefSeq" id="WP_051527390.1">
    <property type="nucleotide sequence ID" value="NZ_JAUESS010000019.1"/>
</dbReference>
<keyword evidence="1" id="KW-0238">DNA-binding</keyword>
<evidence type="ECO:0000259" key="2">
    <source>
        <dbReference type="PROSITE" id="PS50043"/>
    </source>
</evidence>
<dbReference type="PROSITE" id="PS50043">
    <property type="entry name" value="HTH_LUXR_2"/>
    <property type="match status" value="1"/>
</dbReference>
<dbReference type="Proteomes" id="UP001589628">
    <property type="component" value="Unassembled WGS sequence"/>
</dbReference>
<dbReference type="SUPFAM" id="SSF46894">
    <property type="entry name" value="C-terminal effector domain of the bipartite response regulators"/>
    <property type="match status" value="1"/>
</dbReference>